<dbReference type="Gene3D" id="1.10.10.750">
    <property type="entry name" value="Ypt/Rab-GAP domain of gyp1p, domain 1"/>
    <property type="match status" value="1"/>
</dbReference>
<reference evidence="5" key="2">
    <citation type="submission" date="2020-10" db="UniProtKB">
        <authorList>
            <consortium name="WormBaseParasite"/>
        </authorList>
    </citation>
    <scope>IDENTIFICATION</scope>
</reference>
<evidence type="ECO:0000256" key="2">
    <source>
        <dbReference type="SAM" id="MobiDB-lite"/>
    </source>
</evidence>
<feature type="compositionally biased region" description="Low complexity" evidence="2">
    <location>
        <begin position="870"/>
        <end position="884"/>
    </location>
</feature>
<proteinExistence type="predicted"/>
<dbReference type="Proteomes" id="UP000492821">
    <property type="component" value="Unassembled WGS sequence"/>
</dbReference>
<organism evidence="4 5">
    <name type="scientific">Panagrellus redivivus</name>
    <name type="common">Microworm</name>
    <dbReference type="NCBI Taxonomy" id="6233"/>
    <lineage>
        <taxon>Eukaryota</taxon>
        <taxon>Metazoa</taxon>
        <taxon>Ecdysozoa</taxon>
        <taxon>Nematoda</taxon>
        <taxon>Chromadorea</taxon>
        <taxon>Rhabditida</taxon>
        <taxon>Tylenchina</taxon>
        <taxon>Panagrolaimomorpha</taxon>
        <taxon>Panagrolaimoidea</taxon>
        <taxon>Panagrolaimidae</taxon>
        <taxon>Panagrellus</taxon>
    </lineage>
</organism>
<dbReference type="AlphaFoldDB" id="A0A7E4V147"/>
<dbReference type="WBParaSite" id="Pan_g15300.t1">
    <property type="protein sequence ID" value="Pan_g15300.t1"/>
    <property type="gene ID" value="Pan_g15300"/>
</dbReference>
<dbReference type="SMART" id="SM00164">
    <property type="entry name" value="TBC"/>
    <property type="match status" value="1"/>
</dbReference>
<dbReference type="InterPro" id="IPR000195">
    <property type="entry name" value="Rab-GAP-TBC_dom"/>
</dbReference>
<dbReference type="SUPFAM" id="SSF47923">
    <property type="entry name" value="Ypt/Rab-GAP domain of gyp1p"/>
    <property type="match status" value="2"/>
</dbReference>
<dbReference type="GO" id="GO:0005096">
    <property type="term" value="F:GTPase activator activity"/>
    <property type="evidence" value="ECO:0007669"/>
    <property type="project" value="UniProtKB-KW"/>
</dbReference>
<feature type="compositionally biased region" description="Basic and acidic residues" evidence="2">
    <location>
        <begin position="239"/>
        <end position="251"/>
    </location>
</feature>
<feature type="region of interest" description="Disordered" evidence="2">
    <location>
        <begin position="239"/>
        <end position="262"/>
    </location>
</feature>
<feature type="region of interest" description="Disordered" evidence="2">
    <location>
        <begin position="651"/>
        <end position="780"/>
    </location>
</feature>
<dbReference type="Pfam" id="PF00566">
    <property type="entry name" value="RabGAP-TBC"/>
    <property type="match status" value="1"/>
</dbReference>
<accession>A0A7E4V147</accession>
<feature type="compositionally biased region" description="Polar residues" evidence="2">
    <location>
        <begin position="885"/>
        <end position="897"/>
    </location>
</feature>
<name>A0A7E4V147_PANRE</name>
<evidence type="ECO:0000313" key="4">
    <source>
        <dbReference type="Proteomes" id="UP000492821"/>
    </source>
</evidence>
<dbReference type="FunFam" id="1.10.8.270:FF:000010">
    <property type="entry name" value="Putative USP6 N-terminal-like protein"/>
    <property type="match status" value="1"/>
</dbReference>
<keyword evidence="1" id="KW-0343">GTPase activation</keyword>
<dbReference type="InterPro" id="IPR035969">
    <property type="entry name" value="Rab-GAP_TBC_sf"/>
</dbReference>
<feature type="compositionally biased region" description="Low complexity" evidence="2">
    <location>
        <begin position="700"/>
        <end position="718"/>
    </location>
</feature>
<sequence>MPVSTLLATDHALSSRASTTSLRANGGSEQHQEHREATSTVSGPERFLGSRGLTRFSALNRSFNNVANMASDLKRNLEKTAVEVAKAAVNGGGESPPDNTPSPSPQRIVVSRRRVRPTALRQSAASLSHDDDENDGNEHAENMLVTPSKEFVRALSLRVKTQVAATLSDPLRSKQAHHVSPCDEACGTCARCQAAVCTQSSNTKLNDHNPLTKRASIKKRVADISNRLQFPKFLADAQTSHDHGHDHHLMSDDDAQSVGTSSDEMDDRELQELIERQTIVEKYEAGPEGHDVDPWENPDFELYKVTDRYGFVHKNETEAEAQALQNQRNLIKKELQREAKWLRMLQEWDTRHPAKLPERIWKGVPEKLRSVVWQRMLGIDKFRKDAAPKTYEDLLMRARLLSMDIRQIDLDINRTYRDHLAFRRRYDSKQQSLFSVLSAYAMYNTEVGYCQGMSQIAGLFLMYMNEEDAFWCLHSLMVNRKYSMHGMFAPGFPKLHRFEQHYDHVMQRYLPKLHKHFDREGVVPSYLTKWWFGCFLDRVPFALALRIWDVFLYYGDSILIAMAFNIMDLHQKTLKKLPMEKCLDFIQSDLARDFGYSFDHTMQALEKCLKRLQSDKMALPPLPADSKPELPTKQLGPVLTRSMVDIRMDISEVQSRSSRANSIHGKSPAVRRRGKNPPSPSPAPNRRAKPPTPSPLVNGNHPHANGNSPSSPSNGEANGHVEGGHSTEFHHSTGLRKPLVPLKPVIPDSDGFVPMSPRRKDTGTNASRASTYDNVPPATDPANDVNVFGYGSHFRTASGRSNDFRHSRETSADRVRHGANNVTYVAVGDDEPHIPVPDYDGALTANSLTRSEKLARTASAYQHRRVHGTAGPAAAPGRAPSRSPNRQANHASLKQRSPQPPTNRYYFEADPPGRMLPQVPPVSSNMPGANAAAPPPTRNKNSYL</sequence>
<evidence type="ECO:0000313" key="5">
    <source>
        <dbReference type="WBParaSite" id="Pan_g15300.t1"/>
    </source>
</evidence>
<feature type="region of interest" description="Disordered" evidence="2">
    <location>
        <begin position="619"/>
        <end position="638"/>
    </location>
</feature>
<dbReference type="InterPro" id="IPR050302">
    <property type="entry name" value="Rab_GAP_TBC_domain"/>
</dbReference>
<feature type="region of interest" description="Disordered" evidence="2">
    <location>
        <begin position="1"/>
        <end position="48"/>
    </location>
</feature>
<evidence type="ECO:0000256" key="1">
    <source>
        <dbReference type="ARBA" id="ARBA00022468"/>
    </source>
</evidence>
<dbReference type="GO" id="GO:0031267">
    <property type="term" value="F:small GTPase binding"/>
    <property type="evidence" value="ECO:0007669"/>
    <property type="project" value="TreeGrafter"/>
</dbReference>
<dbReference type="PROSITE" id="PS50086">
    <property type="entry name" value="TBC_RABGAP"/>
    <property type="match status" value="1"/>
</dbReference>
<dbReference type="PANTHER" id="PTHR47219:SF19">
    <property type="entry name" value="USP6 N-TERMINAL-LIKE PROTEIN ISOFORM X1"/>
    <property type="match status" value="1"/>
</dbReference>
<feature type="compositionally biased region" description="Polar residues" evidence="2">
    <location>
        <begin position="763"/>
        <end position="773"/>
    </location>
</feature>
<feature type="compositionally biased region" description="Basic and acidic residues" evidence="2">
    <location>
        <begin position="722"/>
        <end position="731"/>
    </location>
</feature>
<feature type="compositionally biased region" description="Polar residues" evidence="2">
    <location>
        <begin position="652"/>
        <end position="661"/>
    </location>
</feature>
<feature type="compositionally biased region" description="Polar residues" evidence="2">
    <location>
        <begin position="15"/>
        <end position="29"/>
    </location>
</feature>
<feature type="domain" description="Rab-GAP TBC" evidence="3">
    <location>
        <begin position="363"/>
        <end position="555"/>
    </location>
</feature>
<feature type="region of interest" description="Disordered" evidence="2">
    <location>
        <begin position="855"/>
        <end position="944"/>
    </location>
</feature>
<reference evidence="4" key="1">
    <citation type="journal article" date="2013" name="Genetics">
        <title>The draft genome and transcriptome of Panagrellus redivivus are shaped by the harsh demands of a free-living lifestyle.</title>
        <authorList>
            <person name="Srinivasan J."/>
            <person name="Dillman A.R."/>
            <person name="Macchietto M.G."/>
            <person name="Heikkinen L."/>
            <person name="Lakso M."/>
            <person name="Fracchia K.M."/>
            <person name="Antoshechkin I."/>
            <person name="Mortazavi A."/>
            <person name="Wong G."/>
            <person name="Sternberg P.W."/>
        </authorList>
    </citation>
    <scope>NUCLEOTIDE SEQUENCE [LARGE SCALE GENOMIC DNA]</scope>
    <source>
        <strain evidence="4">MT8872</strain>
    </source>
</reference>
<protein>
    <submittedName>
        <fullName evidence="5">Rab-GAP TBC domain-containing protein</fullName>
    </submittedName>
</protein>
<keyword evidence="4" id="KW-1185">Reference proteome</keyword>
<feature type="compositionally biased region" description="Low complexity" evidence="2">
    <location>
        <begin position="925"/>
        <end position="944"/>
    </location>
</feature>
<evidence type="ECO:0000259" key="3">
    <source>
        <dbReference type="PROSITE" id="PS50086"/>
    </source>
</evidence>
<dbReference type="PANTHER" id="PTHR47219">
    <property type="entry name" value="RAB GTPASE-ACTIVATING PROTEIN 1-LIKE"/>
    <property type="match status" value="1"/>
</dbReference>
<dbReference type="Gene3D" id="1.10.8.270">
    <property type="entry name" value="putative rabgap domain of human tbc1 domain family member 14 like domains"/>
    <property type="match status" value="1"/>
</dbReference>
<dbReference type="FunFam" id="1.10.472.80:FF:000019">
    <property type="entry name" value="USP6 N-terminal like"/>
    <property type="match status" value="1"/>
</dbReference>
<feature type="region of interest" description="Disordered" evidence="2">
    <location>
        <begin position="89"/>
        <end position="139"/>
    </location>
</feature>
<dbReference type="Gene3D" id="1.10.472.80">
    <property type="entry name" value="Ypt/Rab-GAP domain of gyp1p, domain 3"/>
    <property type="match status" value="1"/>
</dbReference>